<organism evidence="1 2">
    <name type="scientific">Nitzschia inconspicua</name>
    <dbReference type="NCBI Taxonomy" id="303405"/>
    <lineage>
        <taxon>Eukaryota</taxon>
        <taxon>Sar</taxon>
        <taxon>Stramenopiles</taxon>
        <taxon>Ochrophyta</taxon>
        <taxon>Bacillariophyta</taxon>
        <taxon>Bacillariophyceae</taxon>
        <taxon>Bacillariophycidae</taxon>
        <taxon>Bacillariales</taxon>
        <taxon>Bacillariaceae</taxon>
        <taxon>Nitzschia</taxon>
    </lineage>
</organism>
<evidence type="ECO:0000313" key="1">
    <source>
        <dbReference type="EMBL" id="KAG7355806.1"/>
    </source>
</evidence>
<gene>
    <name evidence="1" type="ORF">IV203_000492</name>
</gene>
<evidence type="ECO:0000313" key="2">
    <source>
        <dbReference type="Proteomes" id="UP000693970"/>
    </source>
</evidence>
<name>A0A9K3L6N0_9STRA</name>
<dbReference type="EMBL" id="JAGRRH010000015">
    <property type="protein sequence ID" value="KAG7355806.1"/>
    <property type="molecule type" value="Genomic_DNA"/>
</dbReference>
<protein>
    <submittedName>
        <fullName evidence="1">Uncharacterized protein</fullName>
    </submittedName>
</protein>
<sequence>MILTLQTHQKSSNNVEQIEVVLLGTGTSIPVEKYDKIPTRIVSETSNLLMTSNLNVNGTVKKPAIRHVMSIDAIYDQVEFLEKICSVHFSYIVDAFFNETDRFPIKSRKLMLLDGIHPIDTTRIVSETSNLLMTSNLNVNGTVKKPAIRHVMSIDAIYDQVEFLEKICSEINVVGWHSSSRQVAFVAVFSFLGLEAPQLPALYWCFTAITCFVNVECAAMSFYKQFLSDNGIVLCALFTTQQQRKNAMCVYG</sequence>
<reference evidence="1" key="1">
    <citation type="journal article" date="2021" name="Sci. Rep.">
        <title>Diploid genomic architecture of Nitzschia inconspicua, an elite biomass production diatom.</title>
        <authorList>
            <person name="Oliver A."/>
            <person name="Podell S."/>
            <person name="Pinowska A."/>
            <person name="Traller J.C."/>
            <person name="Smith S.R."/>
            <person name="McClure R."/>
            <person name="Beliaev A."/>
            <person name="Bohutskyi P."/>
            <person name="Hill E.A."/>
            <person name="Rabines A."/>
            <person name="Zheng H."/>
            <person name="Allen L.Z."/>
            <person name="Kuo A."/>
            <person name="Grigoriev I.V."/>
            <person name="Allen A.E."/>
            <person name="Hazlebeck D."/>
            <person name="Allen E.E."/>
        </authorList>
    </citation>
    <scope>NUCLEOTIDE SEQUENCE</scope>
    <source>
        <strain evidence="1">Hildebrandi</strain>
    </source>
</reference>
<dbReference type="Proteomes" id="UP000693970">
    <property type="component" value="Unassembled WGS sequence"/>
</dbReference>
<dbReference type="AlphaFoldDB" id="A0A9K3L6N0"/>
<keyword evidence="2" id="KW-1185">Reference proteome</keyword>
<comment type="caution">
    <text evidence="1">The sequence shown here is derived from an EMBL/GenBank/DDBJ whole genome shotgun (WGS) entry which is preliminary data.</text>
</comment>
<accession>A0A9K3L6N0</accession>
<reference evidence="1" key="2">
    <citation type="submission" date="2021-04" db="EMBL/GenBank/DDBJ databases">
        <authorList>
            <person name="Podell S."/>
        </authorList>
    </citation>
    <scope>NUCLEOTIDE SEQUENCE</scope>
    <source>
        <strain evidence="1">Hildebrandi</strain>
    </source>
</reference>
<proteinExistence type="predicted"/>